<protein>
    <recommendedName>
        <fullName evidence="2">omega-amidase</fullName>
        <ecNumber evidence="2">3.5.1.3</ecNumber>
    </recommendedName>
    <alternativeName>
        <fullName evidence="3">Nitrilase homolog 2</fullName>
    </alternativeName>
</protein>
<evidence type="ECO:0000256" key="5">
    <source>
        <dbReference type="SAM" id="Phobius"/>
    </source>
</evidence>
<accession>A0A3P7NY43</accession>
<dbReference type="GO" id="GO:0006107">
    <property type="term" value="P:oxaloacetate metabolic process"/>
    <property type="evidence" value="ECO:0007669"/>
    <property type="project" value="TreeGrafter"/>
</dbReference>
<organism evidence="7 8">
    <name type="scientific">Dibothriocephalus latus</name>
    <name type="common">Fish tapeworm</name>
    <name type="synonym">Diphyllobothrium latum</name>
    <dbReference type="NCBI Taxonomy" id="60516"/>
    <lineage>
        <taxon>Eukaryota</taxon>
        <taxon>Metazoa</taxon>
        <taxon>Spiralia</taxon>
        <taxon>Lophotrochozoa</taxon>
        <taxon>Platyhelminthes</taxon>
        <taxon>Cestoda</taxon>
        <taxon>Eucestoda</taxon>
        <taxon>Diphyllobothriidea</taxon>
        <taxon>Diphyllobothriidae</taxon>
        <taxon>Dibothriocephalus</taxon>
    </lineage>
</organism>
<evidence type="ECO:0000313" key="7">
    <source>
        <dbReference type="EMBL" id="VDN10456.1"/>
    </source>
</evidence>
<comment type="catalytic activity">
    <reaction evidence="4">
        <text>2-oxosuccinamate + H2O = oxaloacetate + NH4(+)</text>
        <dbReference type="Rhea" id="RHEA:59412"/>
        <dbReference type="ChEBI" id="CHEBI:15377"/>
        <dbReference type="ChEBI" id="CHEBI:16452"/>
        <dbReference type="ChEBI" id="CHEBI:28938"/>
        <dbReference type="ChEBI" id="CHEBI:57735"/>
        <dbReference type="EC" id="3.5.1.3"/>
    </reaction>
    <physiologicalReaction direction="left-to-right" evidence="4">
        <dbReference type="Rhea" id="RHEA:59413"/>
    </physiologicalReaction>
</comment>
<dbReference type="OrthoDB" id="10250282at2759"/>
<dbReference type="AlphaFoldDB" id="A0A3P7NY43"/>
<evidence type="ECO:0000256" key="3">
    <source>
        <dbReference type="ARBA" id="ARBA00041576"/>
    </source>
</evidence>
<dbReference type="EMBL" id="UYRU01049187">
    <property type="protein sequence ID" value="VDN10456.1"/>
    <property type="molecule type" value="Genomic_DNA"/>
</dbReference>
<dbReference type="InterPro" id="IPR003010">
    <property type="entry name" value="C-N_Hydrolase"/>
</dbReference>
<dbReference type="GO" id="GO:0005739">
    <property type="term" value="C:mitochondrion"/>
    <property type="evidence" value="ECO:0007669"/>
    <property type="project" value="TreeGrafter"/>
</dbReference>
<evidence type="ECO:0000256" key="4">
    <source>
        <dbReference type="ARBA" id="ARBA00048745"/>
    </source>
</evidence>
<dbReference type="GO" id="GO:0006541">
    <property type="term" value="P:glutamine metabolic process"/>
    <property type="evidence" value="ECO:0007669"/>
    <property type="project" value="TreeGrafter"/>
</dbReference>
<comment type="catalytic activity">
    <reaction evidence="1">
        <text>2-oxoglutaramate + H2O = 2-oxoglutarate + NH4(+)</text>
        <dbReference type="Rhea" id="RHEA:32963"/>
        <dbReference type="ChEBI" id="CHEBI:15377"/>
        <dbReference type="ChEBI" id="CHEBI:16769"/>
        <dbReference type="ChEBI" id="CHEBI:16810"/>
        <dbReference type="ChEBI" id="CHEBI:28938"/>
        <dbReference type="EC" id="3.5.1.3"/>
    </reaction>
    <physiologicalReaction direction="left-to-right" evidence="1">
        <dbReference type="Rhea" id="RHEA:32964"/>
    </physiologicalReaction>
</comment>
<sequence>MESAMSSDQVLRLSLAQLKVGMDKPTNITNAIALIEKCVNEDHAEMVVLPECFNSPYGTGFFSEYSEVVPGGNTCQEMAAVAKKHKIWLVAGSIPEKGSDDKLYNTSVVYNPEGEVVGTYRKAHLFDIDIPGMLLFCLSILWQFFGLPVLMHLVIDTAIYKYFFFATVFFTQMFPHYAFFTAGKISFHESDTLSPGSNFLSFKAKNKEGHEFTVGMGICYDMRFPELALIYARQHGCDLLIYPGAFNTTTGNPPLLSFCHLLTLCMWNFVALAPGRCRHAPFRGRCEKNTKYRVENQDNSGFGNCICFSLAMVGVYFTVKMYFIAHFPKCPLIFTSISTLPGPVHWELLARSRALDTQCYVAACSPAQDKSASYVSHAESLVVSPWGAVLANAGKDVSFGRESVVLL</sequence>
<feature type="transmembrane region" description="Helical" evidence="5">
    <location>
        <begin position="301"/>
        <end position="323"/>
    </location>
</feature>
<evidence type="ECO:0000256" key="1">
    <source>
        <dbReference type="ARBA" id="ARBA00036637"/>
    </source>
</evidence>
<dbReference type="PROSITE" id="PS50263">
    <property type="entry name" value="CN_HYDROLASE"/>
    <property type="match status" value="1"/>
</dbReference>
<gene>
    <name evidence="7" type="ORF">DILT_LOCUS6287</name>
</gene>
<dbReference type="Proteomes" id="UP000281553">
    <property type="component" value="Unassembled WGS sequence"/>
</dbReference>
<feature type="transmembrane region" description="Helical" evidence="5">
    <location>
        <begin position="133"/>
        <end position="155"/>
    </location>
</feature>
<dbReference type="SUPFAM" id="SSF56317">
    <property type="entry name" value="Carbon-nitrogen hydrolase"/>
    <property type="match status" value="2"/>
</dbReference>
<dbReference type="PANTHER" id="PTHR23088:SF30">
    <property type="entry name" value="OMEGA-AMIDASE NIT2"/>
    <property type="match status" value="1"/>
</dbReference>
<keyword evidence="5" id="KW-0472">Membrane</keyword>
<keyword evidence="8" id="KW-1185">Reference proteome</keyword>
<dbReference type="EC" id="3.5.1.3" evidence="2"/>
<evidence type="ECO:0000256" key="2">
    <source>
        <dbReference type="ARBA" id="ARBA00039118"/>
    </source>
</evidence>
<keyword evidence="5" id="KW-1133">Transmembrane helix</keyword>
<dbReference type="InterPro" id="IPR036526">
    <property type="entry name" value="C-N_Hydrolase_sf"/>
</dbReference>
<dbReference type="GO" id="GO:0050152">
    <property type="term" value="F:omega-amidase activity"/>
    <property type="evidence" value="ECO:0007669"/>
    <property type="project" value="UniProtKB-EC"/>
</dbReference>
<dbReference type="Pfam" id="PF00795">
    <property type="entry name" value="CN_hydrolase"/>
    <property type="match status" value="2"/>
</dbReference>
<feature type="domain" description="CN hydrolase" evidence="6">
    <location>
        <begin position="11"/>
        <end position="407"/>
    </location>
</feature>
<reference evidence="7 8" key="1">
    <citation type="submission" date="2018-11" db="EMBL/GenBank/DDBJ databases">
        <authorList>
            <consortium name="Pathogen Informatics"/>
        </authorList>
    </citation>
    <scope>NUCLEOTIDE SEQUENCE [LARGE SCALE GENOMIC DNA]</scope>
</reference>
<dbReference type="GO" id="GO:0006528">
    <property type="term" value="P:asparagine metabolic process"/>
    <property type="evidence" value="ECO:0007669"/>
    <property type="project" value="TreeGrafter"/>
</dbReference>
<feature type="transmembrane region" description="Helical" evidence="5">
    <location>
        <begin position="162"/>
        <end position="180"/>
    </location>
</feature>
<evidence type="ECO:0000313" key="8">
    <source>
        <dbReference type="Proteomes" id="UP000281553"/>
    </source>
</evidence>
<dbReference type="PANTHER" id="PTHR23088">
    <property type="entry name" value="NITRILASE-RELATED"/>
    <property type="match status" value="1"/>
</dbReference>
<evidence type="ECO:0000259" key="6">
    <source>
        <dbReference type="PROSITE" id="PS50263"/>
    </source>
</evidence>
<name>A0A3P7NY43_DIBLA</name>
<keyword evidence="5" id="KW-0812">Transmembrane</keyword>
<dbReference type="Gene3D" id="3.60.110.10">
    <property type="entry name" value="Carbon-nitrogen hydrolase"/>
    <property type="match status" value="2"/>
</dbReference>
<proteinExistence type="predicted"/>